<dbReference type="PATRIC" id="fig|1423726.3.peg.250"/>
<dbReference type="RefSeq" id="WP_057904798.1">
    <property type="nucleotide sequence ID" value="NZ_AZDA01000082.1"/>
</dbReference>
<feature type="active site" description="Proton donor/acceptor" evidence="1">
    <location>
        <position position="85"/>
    </location>
</feature>
<dbReference type="CDD" id="cd07067">
    <property type="entry name" value="HP_PGM_like"/>
    <property type="match status" value="1"/>
</dbReference>
<evidence type="ECO:0000256" key="1">
    <source>
        <dbReference type="PIRSR" id="PIRSR613078-1"/>
    </source>
</evidence>
<dbReference type="InterPro" id="IPR013078">
    <property type="entry name" value="His_Pase_superF_clade-1"/>
</dbReference>
<dbReference type="STRING" id="1423726.FC07_GL000241"/>
<comment type="caution">
    <text evidence="3">The sequence shown here is derived from an EMBL/GenBank/DDBJ whole genome shotgun (WGS) entry which is preliminary data.</text>
</comment>
<evidence type="ECO:0000313" key="4">
    <source>
        <dbReference type="Proteomes" id="UP000051461"/>
    </source>
</evidence>
<feature type="binding site" evidence="2">
    <location>
        <begin position="8"/>
        <end position="15"/>
    </location>
    <ligand>
        <name>substrate</name>
    </ligand>
</feature>
<dbReference type="OrthoDB" id="9782128at2"/>
<evidence type="ECO:0000256" key="2">
    <source>
        <dbReference type="PIRSR" id="PIRSR613078-2"/>
    </source>
</evidence>
<proteinExistence type="predicted"/>
<accession>A0A0R1GLZ0</accession>
<dbReference type="Pfam" id="PF00300">
    <property type="entry name" value="His_Phos_1"/>
    <property type="match status" value="1"/>
</dbReference>
<dbReference type="EMBL" id="AZDA01000082">
    <property type="protein sequence ID" value="KRK35125.1"/>
    <property type="molecule type" value="Genomic_DNA"/>
</dbReference>
<protein>
    <submittedName>
        <fullName evidence="3">Phosphoglycerate mutase</fullName>
    </submittedName>
</protein>
<sequence>MTTLYFVRHGKTQWNLEGRYQGGHGDSPLLPESYQEIKELAHFLAPEPIRHIYSSPLLRAKTTALELDRQLPGQIPITIDDRLREFNLGKMEGMRFTDVATQFPAQLHAFRHAPADYDPTVIAGEGFPELVARMRPAVDEVAQADHGTGCYLFVSHGAALTALLQTLIGTPLAELRSHGGLSNTSLTTLETIDHGEHYRLVKWNDVHYLSKTPEASDTI</sequence>
<dbReference type="InterPro" id="IPR029033">
    <property type="entry name" value="His_PPase_superfam"/>
</dbReference>
<dbReference type="PANTHER" id="PTHR48100">
    <property type="entry name" value="BROAD-SPECIFICITY PHOSPHATASE YOR283W-RELATED"/>
    <property type="match status" value="1"/>
</dbReference>
<dbReference type="AlphaFoldDB" id="A0A0R1GLZ0"/>
<evidence type="ECO:0000313" key="3">
    <source>
        <dbReference type="EMBL" id="KRK35125.1"/>
    </source>
</evidence>
<reference evidence="3 4" key="1">
    <citation type="journal article" date="2015" name="Genome Announc.">
        <title>Expanding the biotechnology potential of lactobacilli through comparative genomics of 213 strains and associated genera.</title>
        <authorList>
            <person name="Sun Z."/>
            <person name="Harris H.M."/>
            <person name="McCann A."/>
            <person name="Guo C."/>
            <person name="Argimon S."/>
            <person name="Zhang W."/>
            <person name="Yang X."/>
            <person name="Jeffery I.B."/>
            <person name="Cooney J.C."/>
            <person name="Kagawa T.F."/>
            <person name="Liu W."/>
            <person name="Song Y."/>
            <person name="Salvetti E."/>
            <person name="Wrobel A."/>
            <person name="Rasinkangas P."/>
            <person name="Parkhill J."/>
            <person name="Rea M.C."/>
            <person name="O'Sullivan O."/>
            <person name="Ritari J."/>
            <person name="Douillard F.P."/>
            <person name="Paul Ross R."/>
            <person name="Yang R."/>
            <person name="Briner A.E."/>
            <person name="Felis G.E."/>
            <person name="de Vos W.M."/>
            <person name="Barrangou R."/>
            <person name="Klaenhammer T.R."/>
            <person name="Caufield P.W."/>
            <person name="Cui Y."/>
            <person name="Zhang H."/>
            <person name="O'Toole P.W."/>
        </authorList>
    </citation>
    <scope>NUCLEOTIDE SEQUENCE [LARGE SCALE GENOMIC DNA]</scope>
    <source>
        <strain evidence="3 4">DSM 20003</strain>
    </source>
</reference>
<organism evidence="3 4">
    <name type="scientific">Loigolactobacillus bifermentans DSM 20003</name>
    <dbReference type="NCBI Taxonomy" id="1423726"/>
    <lineage>
        <taxon>Bacteria</taxon>
        <taxon>Bacillati</taxon>
        <taxon>Bacillota</taxon>
        <taxon>Bacilli</taxon>
        <taxon>Lactobacillales</taxon>
        <taxon>Lactobacillaceae</taxon>
        <taxon>Loigolactobacillus</taxon>
    </lineage>
</organism>
<dbReference type="GO" id="GO:0016791">
    <property type="term" value="F:phosphatase activity"/>
    <property type="evidence" value="ECO:0007669"/>
    <property type="project" value="TreeGrafter"/>
</dbReference>
<keyword evidence="4" id="KW-1185">Reference proteome</keyword>
<dbReference type="Proteomes" id="UP000051461">
    <property type="component" value="Unassembled WGS sequence"/>
</dbReference>
<gene>
    <name evidence="3" type="ORF">FC07_GL000241</name>
</gene>
<dbReference type="GO" id="GO:0005737">
    <property type="term" value="C:cytoplasm"/>
    <property type="evidence" value="ECO:0007669"/>
    <property type="project" value="TreeGrafter"/>
</dbReference>
<dbReference type="InterPro" id="IPR050275">
    <property type="entry name" value="PGM_Phosphatase"/>
</dbReference>
<dbReference type="PANTHER" id="PTHR48100:SF1">
    <property type="entry name" value="HISTIDINE PHOSPHATASE FAMILY PROTEIN-RELATED"/>
    <property type="match status" value="1"/>
</dbReference>
<dbReference type="SMART" id="SM00855">
    <property type="entry name" value="PGAM"/>
    <property type="match status" value="1"/>
</dbReference>
<dbReference type="SUPFAM" id="SSF53254">
    <property type="entry name" value="Phosphoglycerate mutase-like"/>
    <property type="match status" value="1"/>
</dbReference>
<feature type="binding site" evidence="2">
    <location>
        <position position="59"/>
    </location>
    <ligand>
        <name>substrate</name>
    </ligand>
</feature>
<name>A0A0R1GLZ0_9LACO</name>
<feature type="active site" description="Tele-phosphohistidine intermediate" evidence="1">
    <location>
        <position position="9"/>
    </location>
</feature>
<dbReference type="Gene3D" id="3.40.50.1240">
    <property type="entry name" value="Phosphoglycerate mutase-like"/>
    <property type="match status" value="1"/>
</dbReference>